<evidence type="ECO:0000313" key="2">
    <source>
        <dbReference type="Proteomes" id="UP001417504"/>
    </source>
</evidence>
<protein>
    <submittedName>
        <fullName evidence="1">Uncharacterized protein</fullName>
    </submittedName>
</protein>
<evidence type="ECO:0000313" key="1">
    <source>
        <dbReference type="EMBL" id="KAK9145387.1"/>
    </source>
</evidence>
<sequence length="236" mass="26090">MISIVVDANDKLVTISIVREAVVVIDHLLNCHHRSRVDEAVVVITPEASKLPPLCNARPVPPDLLPVEAAEAVCLAVCLISLFCNFREPIRCGCWVYASWVFGKYLIEMSCVRVIADFYTLRKEVEIVMQQVKEIQASTGVQQLEEELSVLEKNAADRTVLGSSRRSLLELHLDAFMGDGYSSTESTEEWLSEITSAELHHLQVLTLSGCNLAGSIGTSLFPSRVSSREYHSTTVS</sequence>
<organism evidence="1 2">
    <name type="scientific">Stephania japonica</name>
    <dbReference type="NCBI Taxonomy" id="461633"/>
    <lineage>
        <taxon>Eukaryota</taxon>
        <taxon>Viridiplantae</taxon>
        <taxon>Streptophyta</taxon>
        <taxon>Embryophyta</taxon>
        <taxon>Tracheophyta</taxon>
        <taxon>Spermatophyta</taxon>
        <taxon>Magnoliopsida</taxon>
        <taxon>Ranunculales</taxon>
        <taxon>Menispermaceae</taxon>
        <taxon>Menispermoideae</taxon>
        <taxon>Cissampelideae</taxon>
        <taxon>Stephania</taxon>
    </lineage>
</organism>
<reference evidence="1 2" key="1">
    <citation type="submission" date="2024-01" db="EMBL/GenBank/DDBJ databases">
        <title>Genome assemblies of Stephania.</title>
        <authorList>
            <person name="Yang L."/>
        </authorList>
    </citation>
    <scope>NUCLEOTIDE SEQUENCE [LARGE SCALE GENOMIC DNA]</scope>
    <source>
        <strain evidence="1">QJT</strain>
        <tissue evidence="1">Leaf</tissue>
    </source>
</reference>
<dbReference type="AlphaFoldDB" id="A0AAP0PIM0"/>
<dbReference type="EMBL" id="JBBNAE010000002">
    <property type="protein sequence ID" value="KAK9145387.1"/>
    <property type="molecule type" value="Genomic_DNA"/>
</dbReference>
<comment type="caution">
    <text evidence="1">The sequence shown here is derived from an EMBL/GenBank/DDBJ whole genome shotgun (WGS) entry which is preliminary data.</text>
</comment>
<gene>
    <name evidence="1" type="ORF">Sjap_005290</name>
</gene>
<keyword evidence="2" id="KW-1185">Reference proteome</keyword>
<name>A0AAP0PIM0_9MAGN</name>
<proteinExistence type="predicted"/>
<accession>A0AAP0PIM0</accession>
<dbReference type="Proteomes" id="UP001417504">
    <property type="component" value="Unassembled WGS sequence"/>
</dbReference>